<dbReference type="EMBL" id="BONI01000021">
    <property type="protein sequence ID" value="GIG06257.1"/>
    <property type="molecule type" value="Genomic_DNA"/>
</dbReference>
<reference evidence="5 6" key="1">
    <citation type="submission" date="2021-01" db="EMBL/GenBank/DDBJ databases">
        <title>Whole genome shotgun sequence of Catellatospora coxensis NBRC 107359.</title>
        <authorList>
            <person name="Komaki H."/>
            <person name="Tamura T."/>
        </authorList>
    </citation>
    <scope>NUCLEOTIDE SEQUENCE [LARGE SCALE GENOMIC DNA]</scope>
    <source>
        <strain evidence="5 6">NBRC 107359</strain>
    </source>
</reference>
<evidence type="ECO:0000256" key="2">
    <source>
        <dbReference type="ARBA" id="ARBA00023125"/>
    </source>
</evidence>
<sequence length="79" mass="8718">MTPKAAQRVARLQRALRALDAGLPASRVACLARYSDQAHLIREVKAMTGLTPATLTRRRAASWRPTDRSQTEITSVFLA</sequence>
<gene>
    <name evidence="5" type="ORF">Cco03nite_29570</name>
</gene>
<keyword evidence="2" id="KW-0238">DNA-binding</keyword>
<accession>A0A8J3P756</accession>
<dbReference type="InterPro" id="IPR050204">
    <property type="entry name" value="AraC_XylS_family_regulators"/>
</dbReference>
<comment type="caution">
    <text evidence="5">The sequence shown here is derived from an EMBL/GenBank/DDBJ whole genome shotgun (WGS) entry which is preliminary data.</text>
</comment>
<evidence type="ECO:0000259" key="4">
    <source>
        <dbReference type="PROSITE" id="PS01124"/>
    </source>
</evidence>
<keyword evidence="1" id="KW-0805">Transcription regulation</keyword>
<feature type="domain" description="HTH araC/xylS-type" evidence="4">
    <location>
        <begin position="1"/>
        <end position="58"/>
    </location>
</feature>
<name>A0A8J3P756_9ACTN</name>
<dbReference type="PANTHER" id="PTHR46796">
    <property type="entry name" value="HTH-TYPE TRANSCRIPTIONAL ACTIVATOR RHAS-RELATED"/>
    <property type="match status" value="1"/>
</dbReference>
<dbReference type="Proteomes" id="UP000630887">
    <property type="component" value="Unassembled WGS sequence"/>
</dbReference>
<keyword evidence="3" id="KW-0804">Transcription</keyword>
<keyword evidence="6" id="KW-1185">Reference proteome</keyword>
<protein>
    <recommendedName>
        <fullName evidence="4">HTH araC/xylS-type domain-containing protein</fullName>
    </recommendedName>
</protein>
<dbReference type="GO" id="GO:0003700">
    <property type="term" value="F:DNA-binding transcription factor activity"/>
    <property type="evidence" value="ECO:0007669"/>
    <property type="project" value="InterPro"/>
</dbReference>
<evidence type="ECO:0000256" key="3">
    <source>
        <dbReference type="ARBA" id="ARBA00023163"/>
    </source>
</evidence>
<dbReference type="AlphaFoldDB" id="A0A8J3P756"/>
<dbReference type="SUPFAM" id="SSF46689">
    <property type="entry name" value="Homeodomain-like"/>
    <property type="match status" value="1"/>
</dbReference>
<dbReference type="InterPro" id="IPR018060">
    <property type="entry name" value="HTH_AraC"/>
</dbReference>
<dbReference type="GO" id="GO:0043565">
    <property type="term" value="F:sequence-specific DNA binding"/>
    <property type="evidence" value="ECO:0007669"/>
    <property type="project" value="InterPro"/>
</dbReference>
<organism evidence="5 6">
    <name type="scientific">Catellatospora coxensis</name>
    <dbReference type="NCBI Taxonomy" id="310354"/>
    <lineage>
        <taxon>Bacteria</taxon>
        <taxon>Bacillati</taxon>
        <taxon>Actinomycetota</taxon>
        <taxon>Actinomycetes</taxon>
        <taxon>Micromonosporales</taxon>
        <taxon>Micromonosporaceae</taxon>
        <taxon>Catellatospora</taxon>
    </lineage>
</organism>
<evidence type="ECO:0000313" key="5">
    <source>
        <dbReference type="EMBL" id="GIG06257.1"/>
    </source>
</evidence>
<proteinExistence type="predicted"/>
<dbReference type="Gene3D" id="1.10.10.60">
    <property type="entry name" value="Homeodomain-like"/>
    <property type="match status" value="1"/>
</dbReference>
<evidence type="ECO:0000313" key="6">
    <source>
        <dbReference type="Proteomes" id="UP000630887"/>
    </source>
</evidence>
<dbReference type="PROSITE" id="PS01124">
    <property type="entry name" value="HTH_ARAC_FAMILY_2"/>
    <property type="match status" value="1"/>
</dbReference>
<dbReference type="PANTHER" id="PTHR46796:SF15">
    <property type="entry name" value="BLL1074 PROTEIN"/>
    <property type="match status" value="1"/>
</dbReference>
<dbReference type="InterPro" id="IPR009057">
    <property type="entry name" value="Homeodomain-like_sf"/>
</dbReference>
<dbReference type="Pfam" id="PF12833">
    <property type="entry name" value="HTH_18"/>
    <property type="match status" value="1"/>
</dbReference>
<evidence type="ECO:0000256" key="1">
    <source>
        <dbReference type="ARBA" id="ARBA00023015"/>
    </source>
</evidence>